<protein>
    <submittedName>
        <fullName evidence="2">Uncharacterized protein</fullName>
    </submittedName>
</protein>
<evidence type="ECO:0000313" key="3">
    <source>
        <dbReference type="Proteomes" id="UP000317650"/>
    </source>
</evidence>
<organism evidence="2 3">
    <name type="scientific">Musa balbisiana</name>
    <name type="common">Banana</name>
    <dbReference type="NCBI Taxonomy" id="52838"/>
    <lineage>
        <taxon>Eukaryota</taxon>
        <taxon>Viridiplantae</taxon>
        <taxon>Streptophyta</taxon>
        <taxon>Embryophyta</taxon>
        <taxon>Tracheophyta</taxon>
        <taxon>Spermatophyta</taxon>
        <taxon>Magnoliopsida</taxon>
        <taxon>Liliopsida</taxon>
        <taxon>Zingiberales</taxon>
        <taxon>Musaceae</taxon>
        <taxon>Musa</taxon>
    </lineage>
</organism>
<reference evidence="2 3" key="1">
    <citation type="journal article" date="2019" name="Nat. Plants">
        <title>Genome sequencing of Musa balbisiana reveals subgenome evolution and function divergence in polyploid bananas.</title>
        <authorList>
            <person name="Yao X."/>
        </authorList>
    </citation>
    <scope>NUCLEOTIDE SEQUENCE [LARGE SCALE GENOMIC DNA]</scope>
    <source>
        <strain evidence="3">cv. DH-PKW</strain>
        <tissue evidence="2">Leaves</tissue>
    </source>
</reference>
<evidence type="ECO:0000313" key="2">
    <source>
        <dbReference type="EMBL" id="THU62213.1"/>
    </source>
</evidence>
<comment type="caution">
    <text evidence="2">The sequence shown here is derived from an EMBL/GenBank/DDBJ whole genome shotgun (WGS) entry which is preliminary data.</text>
</comment>
<sequence>MYLWDICSAHRPRKKQTNLAKFHPMAFSMQQGGDKDAVMRRRQGQGTGVAAGVLCNQTSHVLRAHCISPLFCWLVEVIAPGACRPTVHTRLNLNHSSPGPGNEPPPPAT</sequence>
<dbReference type="EMBL" id="PYDT01000004">
    <property type="protein sequence ID" value="THU62213.1"/>
    <property type="molecule type" value="Genomic_DNA"/>
</dbReference>
<feature type="region of interest" description="Disordered" evidence="1">
    <location>
        <begin position="90"/>
        <end position="109"/>
    </location>
</feature>
<dbReference type="AlphaFoldDB" id="A0A4S8JJE1"/>
<name>A0A4S8JJE1_MUSBA</name>
<proteinExistence type="predicted"/>
<dbReference type="Proteomes" id="UP000317650">
    <property type="component" value="Chromosome 1"/>
</dbReference>
<gene>
    <name evidence="2" type="ORF">C4D60_Mb01t02740</name>
</gene>
<evidence type="ECO:0000256" key="1">
    <source>
        <dbReference type="SAM" id="MobiDB-lite"/>
    </source>
</evidence>
<accession>A0A4S8JJE1</accession>
<keyword evidence="3" id="KW-1185">Reference proteome</keyword>